<evidence type="ECO:0000259" key="1">
    <source>
        <dbReference type="Pfam" id="PF10026"/>
    </source>
</evidence>
<dbReference type="InterPro" id="IPR018728">
    <property type="entry name" value="DUF2268"/>
</dbReference>
<dbReference type="Pfam" id="PF10026">
    <property type="entry name" value="DUF2268"/>
    <property type="match status" value="1"/>
</dbReference>
<feature type="domain" description="DUF2268" evidence="1">
    <location>
        <begin position="20"/>
        <end position="193"/>
    </location>
</feature>
<reference evidence="2 3" key="1">
    <citation type="submission" date="2022-09" db="EMBL/GenBank/DDBJ databases">
        <title>Xylan utilization by haloarchaea-nanohaloarchaea associations.</title>
        <authorList>
            <person name="Yakimov M."/>
        </authorList>
    </citation>
    <scope>NUCLEOTIDE SEQUENCE [LARGE SCALE GENOMIC DNA]</scope>
    <source>
        <strain evidence="2 3">SVXNc</strain>
    </source>
</reference>
<accession>A0ABY8CJS4</accession>
<dbReference type="EMBL" id="CP104395">
    <property type="protein sequence ID" value="WEL19586.1"/>
    <property type="molecule type" value="Genomic_DNA"/>
</dbReference>
<evidence type="ECO:0000313" key="2">
    <source>
        <dbReference type="EMBL" id="WEL19586.1"/>
    </source>
</evidence>
<dbReference type="Proteomes" id="UP001218034">
    <property type="component" value="Chromosome"/>
</dbReference>
<dbReference type="RefSeq" id="WP_347721427.1">
    <property type="nucleotide sequence ID" value="NZ_CP104395.1"/>
</dbReference>
<evidence type="ECO:0000313" key="3">
    <source>
        <dbReference type="Proteomes" id="UP001218034"/>
    </source>
</evidence>
<name>A0ABY8CJS4_9ARCH</name>
<proteinExistence type="predicted"/>
<gene>
    <name evidence="2" type="ORF">SVXNc_0568</name>
</gene>
<protein>
    <recommendedName>
        <fullName evidence="1">DUF2268 domain-containing protein</fullName>
    </recommendedName>
</protein>
<organism evidence="2 3">
    <name type="scientific">Candidatus Nanohalococcus occultus</name>
    <dbReference type="NCBI Taxonomy" id="2978047"/>
    <lineage>
        <taxon>Archaea</taxon>
        <taxon>Candidatus Nanohalarchaeota</taxon>
        <taxon>Candidatus Nanohalarchaeota incertae sedis</taxon>
        <taxon>Candidatus Nanohalococcus</taxon>
    </lineage>
</organism>
<keyword evidence="3" id="KW-1185">Reference proteome</keyword>
<dbReference type="GeneID" id="90590006"/>
<sequence length="214" mass="25117">MSHQIKPSTEELEEAKEIVDVALSEAEEKLPMEQEVIVELGWTESDFTIEEMDGSSGFAKYPNVIDLSFNNSADKWKESLRAQAFHEYAHTWDYEKRGQQWDTRWEYILGEALTQHFAEQNAEYESPWRTKIGREDIAEHWSKIRDEELDQEFSTDQYDPIFINKGDGEYPNWLGYTLSYQIGEQLLQDHSLEDFPELEKEDVVEAGNEIYSET</sequence>